<gene>
    <name evidence="1" type="primary">jg25769</name>
    <name evidence="1" type="ORF">PAEG_LOCUS5544</name>
</gene>
<comment type="caution">
    <text evidence="1">The sequence shown here is derived from an EMBL/GenBank/DDBJ whole genome shotgun (WGS) entry which is preliminary data.</text>
</comment>
<dbReference type="AlphaFoldDB" id="A0A8S4QRZ7"/>
<dbReference type="Proteomes" id="UP000838756">
    <property type="component" value="Unassembled WGS sequence"/>
</dbReference>
<evidence type="ECO:0000313" key="2">
    <source>
        <dbReference type="Proteomes" id="UP000838756"/>
    </source>
</evidence>
<protein>
    <submittedName>
        <fullName evidence="1">Jg25769 protein</fullName>
    </submittedName>
</protein>
<reference evidence="1" key="1">
    <citation type="submission" date="2022-03" db="EMBL/GenBank/DDBJ databases">
        <authorList>
            <person name="Lindestad O."/>
        </authorList>
    </citation>
    <scope>NUCLEOTIDE SEQUENCE</scope>
</reference>
<feature type="non-terminal residue" evidence="1">
    <location>
        <position position="1"/>
    </location>
</feature>
<sequence length="47" mass="5505">QPTDHMVRLALDIPEWTYGRGRPLATWLTKVQNDLKPTTFTQNPLKR</sequence>
<keyword evidence="2" id="KW-1185">Reference proteome</keyword>
<accession>A0A8S4QRZ7</accession>
<name>A0A8S4QRZ7_9NEOP</name>
<dbReference type="EMBL" id="CAKXAJ010018361">
    <property type="protein sequence ID" value="CAH2217660.1"/>
    <property type="molecule type" value="Genomic_DNA"/>
</dbReference>
<organism evidence="1 2">
    <name type="scientific">Pararge aegeria aegeria</name>
    <dbReference type="NCBI Taxonomy" id="348720"/>
    <lineage>
        <taxon>Eukaryota</taxon>
        <taxon>Metazoa</taxon>
        <taxon>Ecdysozoa</taxon>
        <taxon>Arthropoda</taxon>
        <taxon>Hexapoda</taxon>
        <taxon>Insecta</taxon>
        <taxon>Pterygota</taxon>
        <taxon>Neoptera</taxon>
        <taxon>Endopterygota</taxon>
        <taxon>Lepidoptera</taxon>
        <taxon>Glossata</taxon>
        <taxon>Ditrysia</taxon>
        <taxon>Papilionoidea</taxon>
        <taxon>Nymphalidae</taxon>
        <taxon>Satyrinae</taxon>
        <taxon>Satyrini</taxon>
        <taxon>Parargina</taxon>
        <taxon>Pararge</taxon>
    </lineage>
</organism>
<proteinExistence type="predicted"/>
<evidence type="ECO:0000313" key="1">
    <source>
        <dbReference type="EMBL" id="CAH2217660.1"/>
    </source>
</evidence>